<feature type="compositionally biased region" description="Polar residues" evidence="1">
    <location>
        <begin position="446"/>
        <end position="455"/>
    </location>
</feature>
<proteinExistence type="predicted"/>
<dbReference type="EMBL" id="PJQD01000032">
    <property type="protein sequence ID" value="POY73928.1"/>
    <property type="molecule type" value="Genomic_DNA"/>
</dbReference>
<feature type="region of interest" description="Disordered" evidence="1">
    <location>
        <begin position="443"/>
        <end position="500"/>
    </location>
</feature>
<organism evidence="2 3">
    <name type="scientific">Rhodotorula taiwanensis</name>
    <dbReference type="NCBI Taxonomy" id="741276"/>
    <lineage>
        <taxon>Eukaryota</taxon>
        <taxon>Fungi</taxon>
        <taxon>Dikarya</taxon>
        <taxon>Basidiomycota</taxon>
        <taxon>Pucciniomycotina</taxon>
        <taxon>Microbotryomycetes</taxon>
        <taxon>Sporidiobolales</taxon>
        <taxon>Sporidiobolaceae</taxon>
        <taxon>Rhodotorula</taxon>
    </lineage>
</organism>
<protein>
    <submittedName>
        <fullName evidence="2">Uncharacterized protein</fullName>
    </submittedName>
</protein>
<keyword evidence="3" id="KW-1185">Reference proteome</keyword>
<dbReference type="AlphaFoldDB" id="A0A2S5BAZ1"/>
<accession>A0A2S5BAZ1</accession>
<name>A0A2S5BAZ1_9BASI</name>
<reference evidence="2 3" key="1">
    <citation type="journal article" date="2018" name="Front. Microbiol.">
        <title>Prospects for Fungal Bioremediation of Acidic Radioactive Waste Sites: Characterization and Genome Sequence of Rhodotorula taiwanensis MD1149.</title>
        <authorList>
            <person name="Tkavc R."/>
            <person name="Matrosova V.Y."/>
            <person name="Grichenko O.E."/>
            <person name="Gostincar C."/>
            <person name="Volpe R.P."/>
            <person name="Klimenkova P."/>
            <person name="Gaidamakova E.K."/>
            <person name="Zhou C.E."/>
            <person name="Stewart B.J."/>
            <person name="Lyman M.G."/>
            <person name="Malfatti S.A."/>
            <person name="Rubinfeld B."/>
            <person name="Courtot M."/>
            <person name="Singh J."/>
            <person name="Dalgard C.L."/>
            <person name="Hamilton T."/>
            <person name="Frey K.G."/>
            <person name="Gunde-Cimerman N."/>
            <person name="Dugan L."/>
            <person name="Daly M.J."/>
        </authorList>
    </citation>
    <scope>NUCLEOTIDE SEQUENCE [LARGE SCALE GENOMIC DNA]</scope>
    <source>
        <strain evidence="2 3">MD1149</strain>
    </source>
</reference>
<dbReference type="Proteomes" id="UP000237144">
    <property type="component" value="Unassembled WGS sequence"/>
</dbReference>
<evidence type="ECO:0000256" key="1">
    <source>
        <dbReference type="SAM" id="MobiDB-lite"/>
    </source>
</evidence>
<comment type="caution">
    <text evidence="2">The sequence shown here is derived from an EMBL/GenBank/DDBJ whole genome shotgun (WGS) entry which is preliminary data.</text>
</comment>
<gene>
    <name evidence="2" type="ORF">BMF94_3009</name>
</gene>
<evidence type="ECO:0000313" key="3">
    <source>
        <dbReference type="Proteomes" id="UP000237144"/>
    </source>
</evidence>
<evidence type="ECO:0000313" key="2">
    <source>
        <dbReference type="EMBL" id="POY73928.1"/>
    </source>
</evidence>
<sequence length="500" mass="53201">MAQHSPPRPLTANQQRAMAIEANPAFWRTVPVQGIVDRLIEAVQIQDVLLVVHGLQQLKKAFRSSADVFRFGLARRHTTQPVTAISAVVDVPESDTRAFVFRLLLIHAGDPAVGTALREALGNQDSWAKTALDQLAGADAKTRQEMLGTPLFLLSIDLRSVAVFVDKNFATSSAPLAVCATGEEAVPKSAPAKRSPLAVNEAAGGQSKRQCLEKAQEIGRKLVQGASGSGNKRDATLADDLFTFVHDGIGSAPAGFCLSADQKQARFTLRLEDDYLRLLKTVHVTRFKSLTLFVDRDPPARCQPSHPRVELEPWPLLLGHAELFNTIKSLHIGAYCPSIEPASALPSPNMAGQISTTSACKKHGKASFRVPSVAAAELAVRELANARIDQVGAITATWSLVSDNKRSIPRFAFNLGASSNKAPAALPPGTSEQSWPAAWRHEPIGATSSGQSSELRTPPTSPLAACSTEHGAEPVGTSSLRVDATDADPAGATARVEKGA</sequence>